<accession>A0A378P181</accession>
<keyword evidence="4 7" id="KW-0812">Transmembrane</keyword>
<dbReference type="STRING" id="1122216.GCA_000423385_01748"/>
<feature type="transmembrane region" description="Helical" evidence="7">
    <location>
        <begin position="12"/>
        <end position="31"/>
    </location>
</feature>
<evidence type="ECO:0000313" key="8">
    <source>
        <dbReference type="EMBL" id="STY72018.1"/>
    </source>
</evidence>
<evidence type="ECO:0000256" key="1">
    <source>
        <dbReference type="ARBA" id="ARBA00004651"/>
    </source>
</evidence>
<evidence type="ECO:0000256" key="4">
    <source>
        <dbReference type="ARBA" id="ARBA00022692"/>
    </source>
</evidence>
<feature type="transmembrane region" description="Helical" evidence="7">
    <location>
        <begin position="420"/>
        <end position="436"/>
    </location>
</feature>
<keyword evidence="3" id="KW-1003">Cell membrane</keyword>
<feature type="transmembrane region" description="Helical" evidence="7">
    <location>
        <begin position="355"/>
        <end position="374"/>
    </location>
</feature>
<feature type="transmembrane region" description="Helical" evidence="7">
    <location>
        <begin position="93"/>
        <end position="121"/>
    </location>
</feature>
<keyword evidence="6 7" id="KW-0472">Membrane</keyword>
<dbReference type="Proteomes" id="UP000255234">
    <property type="component" value="Unassembled WGS sequence"/>
</dbReference>
<feature type="transmembrane region" description="Helical" evidence="7">
    <location>
        <begin position="278"/>
        <end position="296"/>
    </location>
</feature>
<dbReference type="GO" id="GO:0042910">
    <property type="term" value="F:xenobiotic transmembrane transporter activity"/>
    <property type="evidence" value="ECO:0007669"/>
    <property type="project" value="InterPro"/>
</dbReference>
<feature type="transmembrane region" description="Helical" evidence="7">
    <location>
        <begin position="192"/>
        <end position="212"/>
    </location>
</feature>
<evidence type="ECO:0000256" key="5">
    <source>
        <dbReference type="ARBA" id="ARBA00022989"/>
    </source>
</evidence>
<evidence type="ECO:0000256" key="6">
    <source>
        <dbReference type="ARBA" id="ARBA00023136"/>
    </source>
</evidence>
<dbReference type="PIRSF" id="PIRSF006603">
    <property type="entry name" value="DinF"/>
    <property type="match status" value="1"/>
</dbReference>
<feature type="transmembrane region" description="Helical" evidence="7">
    <location>
        <begin position="165"/>
        <end position="186"/>
    </location>
</feature>
<dbReference type="InterPro" id="IPR052031">
    <property type="entry name" value="Membrane_Transporter-Flippase"/>
</dbReference>
<dbReference type="NCBIfam" id="TIGR00797">
    <property type="entry name" value="matE"/>
    <property type="match status" value="1"/>
</dbReference>
<evidence type="ECO:0000256" key="7">
    <source>
        <dbReference type="SAM" id="Phobius"/>
    </source>
</evidence>
<organism evidence="8 9">
    <name type="scientific">Megamonas hypermegale</name>
    <dbReference type="NCBI Taxonomy" id="158847"/>
    <lineage>
        <taxon>Bacteria</taxon>
        <taxon>Bacillati</taxon>
        <taxon>Bacillota</taxon>
        <taxon>Negativicutes</taxon>
        <taxon>Selenomonadales</taxon>
        <taxon>Selenomonadaceae</taxon>
        <taxon>Megamonas</taxon>
    </lineage>
</organism>
<feature type="transmembrane region" description="Helical" evidence="7">
    <location>
        <begin position="317"/>
        <end position="343"/>
    </location>
</feature>
<evidence type="ECO:0000313" key="9">
    <source>
        <dbReference type="Proteomes" id="UP000255234"/>
    </source>
</evidence>
<dbReference type="EMBL" id="UGPP01000001">
    <property type="protein sequence ID" value="STY72018.1"/>
    <property type="molecule type" value="Genomic_DNA"/>
</dbReference>
<dbReference type="Pfam" id="PF01554">
    <property type="entry name" value="MatE"/>
    <property type="match status" value="2"/>
</dbReference>
<feature type="transmembrane region" description="Helical" evidence="7">
    <location>
        <begin position="233"/>
        <end position="258"/>
    </location>
</feature>
<dbReference type="PANTHER" id="PTHR43549">
    <property type="entry name" value="MULTIDRUG RESISTANCE PROTEIN YPNP-RELATED"/>
    <property type="match status" value="1"/>
</dbReference>
<keyword evidence="2" id="KW-0813">Transport</keyword>
<dbReference type="InterPro" id="IPR002528">
    <property type="entry name" value="MATE_fam"/>
</dbReference>
<evidence type="ECO:0000256" key="3">
    <source>
        <dbReference type="ARBA" id="ARBA00022475"/>
    </source>
</evidence>
<dbReference type="InterPro" id="IPR048279">
    <property type="entry name" value="MdtK-like"/>
</dbReference>
<dbReference type="GO" id="GO:0015297">
    <property type="term" value="F:antiporter activity"/>
    <property type="evidence" value="ECO:0007669"/>
    <property type="project" value="InterPro"/>
</dbReference>
<feature type="transmembrane region" description="Helical" evidence="7">
    <location>
        <begin position="43"/>
        <end position="72"/>
    </location>
</feature>
<sequence length="451" mass="48708">MVKDLTTGSPAKLILMFTLPLIVGNVFQQLYLLSDTLIVGRLLGVSALAAVGCSGCLMFFMIGFVIGFTAGLSICTGQRFGAKDEEGMKKSAAACVVLSAITTVIVTIFGVIMVRPALIFLQTPPEVLDMACTFLTVIFLGIVATMMFNMSSNLIRALGDSKTPLYFLILGCVLNIILEVVFIGVFNWGIQGAGFATVLAQLINGGCCVYYIKKKIPLLHFELKDLKISKQIAIQHLKVALPMGFQASIIAIGAIILQVPLNNLGEVAVAAYAAAQKIDMIAVMPLMSFGMAMAAYTAQNYGAGRMDRIKTGVNKCILMSGGFSILAGMMNICLGPILIRLFVGDGQEQVVEYGHIYLIVNGSCYLILSLLFIYRYTLQGLGQSIIPTFAGIMELVMRAAAGLFLVDAFGYIGACWANPMAWIGSCVPLMITFYITRKSLLKKYYEHKLSV</sequence>
<reference evidence="8 9" key="1">
    <citation type="submission" date="2018-06" db="EMBL/GenBank/DDBJ databases">
        <authorList>
            <consortium name="Pathogen Informatics"/>
            <person name="Doyle S."/>
        </authorList>
    </citation>
    <scope>NUCLEOTIDE SEQUENCE [LARGE SCALE GENOMIC DNA]</scope>
    <source>
        <strain evidence="8 9">NCTC10571</strain>
    </source>
</reference>
<dbReference type="RefSeq" id="WP_115152122.1">
    <property type="nucleotide sequence ID" value="NZ_UGPP01000001.1"/>
</dbReference>
<feature type="transmembrane region" description="Helical" evidence="7">
    <location>
        <begin position="395"/>
        <end position="414"/>
    </location>
</feature>
<dbReference type="AlphaFoldDB" id="A0A378P181"/>
<dbReference type="PANTHER" id="PTHR43549:SF3">
    <property type="entry name" value="MULTIDRUG RESISTANCE PROTEIN YPNP-RELATED"/>
    <property type="match status" value="1"/>
</dbReference>
<comment type="subcellular location">
    <subcellularLocation>
        <location evidence="1">Cell membrane</location>
        <topology evidence="1">Multi-pass membrane protein</topology>
    </subcellularLocation>
</comment>
<gene>
    <name evidence="8" type="primary">mepA_3</name>
    <name evidence="8" type="ORF">NCTC10571_02207</name>
</gene>
<evidence type="ECO:0000256" key="2">
    <source>
        <dbReference type="ARBA" id="ARBA00022448"/>
    </source>
</evidence>
<name>A0A378P181_9FIRM</name>
<dbReference type="GO" id="GO:0005886">
    <property type="term" value="C:plasma membrane"/>
    <property type="evidence" value="ECO:0007669"/>
    <property type="project" value="UniProtKB-SubCell"/>
</dbReference>
<dbReference type="CDD" id="cd13138">
    <property type="entry name" value="MATE_yoeA_like"/>
    <property type="match status" value="1"/>
</dbReference>
<protein>
    <submittedName>
        <fullName evidence="8">Multidrug export protein mepA</fullName>
    </submittedName>
</protein>
<proteinExistence type="predicted"/>
<keyword evidence="5 7" id="KW-1133">Transmembrane helix</keyword>
<feature type="transmembrane region" description="Helical" evidence="7">
    <location>
        <begin position="127"/>
        <end position="144"/>
    </location>
</feature>